<feature type="region of interest" description="Disordered" evidence="3">
    <location>
        <begin position="115"/>
        <end position="134"/>
    </location>
</feature>
<dbReference type="EMBL" id="BJOU01000001">
    <property type="protein sequence ID" value="GED97395.1"/>
    <property type="molecule type" value="Genomic_DNA"/>
</dbReference>
<organism evidence="4 5">
    <name type="scientific">Gordonia crocea</name>
    <dbReference type="NCBI Taxonomy" id="589162"/>
    <lineage>
        <taxon>Bacteria</taxon>
        <taxon>Bacillati</taxon>
        <taxon>Actinomycetota</taxon>
        <taxon>Actinomycetes</taxon>
        <taxon>Mycobacteriales</taxon>
        <taxon>Gordoniaceae</taxon>
        <taxon>Gordonia</taxon>
    </lineage>
</organism>
<protein>
    <recommendedName>
        <fullName evidence="6">Anti-sigma-E factor RseA</fullName>
    </recommendedName>
</protein>
<dbReference type="InterPro" id="IPR041916">
    <property type="entry name" value="Anti_sigma_zinc_sf"/>
</dbReference>
<reference evidence="5" key="1">
    <citation type="submission" date="2019-06" db="EMBL/GenBank/DDBJ databases">
        <title>Gordonia isolated from sludge of a wastewater treatment plant.</title>
        <authorList>
            <person name="Tamura T."/>
            <person name="Aoyama K."/>
            <person name="Kang Y."/>
            <person name="Saito S."/>
            <person name="Akiyama N."/>
            <person name="Yazawa K."/>
            <person name="Gonoi T."/>
            <person name="Mikami Y."/>
        </authorList>
    </citation>
    <scope>NUCLEOTIDE SEQUENCE [LARGE SCALE GENOMIC DNA]</scope>
    <source>
        <strain evidence="5">NBRC 107697</strain>
    </source>
</reference>
<evidence type="ECO:0008006" key="6">
    <source>
        <dbReference type="Google" id="ProtNLM"/>
    </source>
</evidence>
<evidence type="ECO:0000256" key="3">
    <source>
        <dbReference type="SAM" id="MobiDB-lite"/>
    </source>
</evidence>
<evidence type="ECO:0000313" key="4">
    <source>
        <dbReference type="EMBL" id="GED97395.1"/>
    </source>
</evidence>
<keyword evidence="5" id="KW-1185">Reference proteome</keyword>
<dbReference type="Gene3D" id="1.10.10.1320">
    <property type="entry name" value="Anti-sigma factor, zinc-finger domain"/>
    <property type="match status" value="1"/>
</dbReference>
<keyword evidence="2" id="KW-0804">Transcription</keyword>
<evidence type="ECO:0000313" key="5">
    <source>
        <dbReference type="Proteomes" id="UP000444980"/>
    </source>
</evidence>
<dbReference type="AlphaFoldDB" id="A0A7I9UW75"/>
<proteinExistence type="predicted"/>
<evidence type="ECO:0000256" key="2">
    <source>
        <dbReference type="ARBA" id="ARBA00023163"/>
    </source>
</evidence>
<comment type="caution">
    <text evidence="4">The sequence shown here is derived from an EMBL/GenBank/DDBJ whole genome shotgun (WGS) entry which is preliminary data.</text>
</comment>
<sequence>MVNFLDPGRWTPTTSSLRPNTDYRPPGTLGGRPFASTEHLSPEAVAAYADGELGDTAVSRANSHLKVCGPCSTAVEAQKAARAALRGSGSAITAPLDLLGQLSQIPTREFDVNQVAARAEQSPPRPRGFFRRGR</sequence>
<accession>A0A7I9UW75</accession>
<keyword evidence="1" id="KW-0805">Transcription regulation</keyword>
<gene>
    <name evidence="4" type="ORF">nbrc107697_14340</name>
</gene>
<dbReference type="Proteomes" id="UP000444980">
    <property type="component" value="Unassembled WGS sequence"/>
</dbReference>
<feature type="region of interest" description="Disordered" evidence="3">
    <location>
        <begin position="1"/>
        <end position="36"/>
    </location>
</feature>
<name>A0A7I9UW75_9ACTN</name>
<evidence type="ECO:0000256" key="1">
    <source>
        <dbReference type="ARBA" id="ARBA00023015"/>
    </source>
</evidence>